<accession>A0A7Y9IXD5</accession>
<evidence type="ECO:0000313" key="3">
    <source>
        <dbReference type="Proteomes" id="UP000542125"/>
    </source>
</evidence>
<comment type="caution">
    <text evidence="2">The sequence shown here is derived from an EMBL/GenBank/DDBJ whole genome shotgun (WGS) entry which is preliminary data.</text>
</comment>
<keyword evidence="1" id="KW-0812">Transmembrane</keyword>
<dbReference type="RefSeq" id="WP_179588883.1">
    <property type="nucleotide sequence ID" value="NZ_JACBYR010000002.1"/>
</dbReference>
<proteinExistence type="predicted"/>
<keyword evidence="3" id="KW-1185">Reference proteome</keyword>
<sequence length="55" mass="5631">MVTLLIVVGLIGGTCALIYGMVMLAMMVGKKSKGIKAQTVVASSSPAKRAHTTVP</sequence>
<keyword evidence="1" id="KW-0472">Membrane</keyword>
<organism evidence="2 3">
    <name type="scientific">Pigmentiphaga litoralis</name>
    <dbReference type="NCBI Taxonomy" id="516702"/>
    <lineage>
        <taxon>Bacteria</taxon>
        <taxon>Pseudomonadati</taxon>
        <taxon>Pseudomonadota</taxon>
        <taxon>Betaproteobacteria</taxon>
        <taxon>Burkholderiales</taxon>
        <taxon>Alcaligenaceae</taxon>
        <taxon>Pigmentiphaga</taxon>
    </lineage>
</organism>
<dbReference type="EMBL" id="JACBYR010000002">
    <property type="protein sequence ID" value="NYE84851.1"/>
    <property type="molecule type" value="Genomic_DNA"/>
</dbReference>
<name>A0A7Y9IXD5_9BURK</name>
<keyword evidence="1" id="KW-1133">Transmembrane helix</keyword>
<feature type="transmembrane region" description="Helical" evidence="1">
    <location>
        <begin position="6"/>
        <end position="28"/>
    </location>
</feature>
<dbReference type="Proteomes" id="UP000542125">
    <property type="component" value="Unassembled WGS sequence"/>
</dbReference>
<gene>
    <name evidence="2" type="ORF">FHW18_004158</name>
</gene>
<dbReference type="AlphaFoldDB" id="A0A7Y9IXD5"/>
<reference evidence="2 3" key="1">
    <citation type="submission" date="2020-07" db="EMBL/GenBank/DDBJ databases">
        <title>Genomic Encyclopedia of Type Strains, Phase IV (KMG-V): Genome sequencing to study the core and pangenomes of soil and plant-associated prokaryotes.</title>
        <authorList>
            <person name="Whitman W."/>
        </authorList>
    </citation>
    <scope>NUCLEOTIDE SEQUENCE [LARGE SCALE GENOMIC DNA]</scope>
    <source>
        <strain evidence="2 3">SAS40</strain>
    </source>
</reference>
<evidence type="ECO:0000313" key="2">
    <source>
        <dbReference type="EMBL" id="NYE84851.1"/>
    </source>
</evidence>
<evidence type="ECO:0000256" key="1">
    <source>
        <dbReference type="SAM" id="Phobius"/>
    </source>
</evidence>
<protein>
    <submittedName>
        <fullName evidence="2">Uncharacterized protein</fullName>
    </submittedName>
</protein>